<feature type="compositionally biased region" description="Acidic residues" evidence="3">
    <location>
        <begin position="305"/>
        <end position="323"/>
    </location>
</feature>
<dbReference type="PANTHER" id="PTHR42648">
    <property type="entry name" value="TRANSPOSASE, PUTATIVE-RELATED"/>
    <property type="match status" value="1"/>
</dbReference>
<gene>
    <name evidence="6" type="ORF">CAMPLR22A2D_LOCUS2431</name>
</gene>
<dbReference type="InterPro" id="IPR001878">
    <property type="entry name" value="Znf_CCHC"/>
</dbReference>
<dbReference type="GO" id="GO:0008270">
    <property type="term" value="F:zinc ion binding"/>
    <property type="evidence" value="ECO:0007669"/>
    <property type="project" value="UniProtKB-KW"/>
</dbReference>
<feature type="region of interest" description="Disordered" evidence="3">
    <location>
        <begin position="213"/>
        <end position="325"/>
    </location>
</feature>
<dbReference type="InterPro" id="IPR057670">
    <property type="entry name" value="SH3_retrovirus"/>
</dbReference>
<dbReference type="Pfam" id="PF25597">
    <property type="entry name" value="SH3_retrovirus"/>
    <property type="match status" value="1"/>
</dbReference>
<dbReference type="Pfam" id="PF00098">
    <property type="entry name" value="zf-CCHC"/>
    <property type="match status" value="1"/>
</dbReference>
<evidence type="ECO:0000259" key="5">
    <source>
        <dbReference type="PROSITE" id="PS50994"/>
    </source>
</evidence>
<dbReference type="Proteomes" id="UP000280104">
    <property type="component" value="Chromosome II"/>
</dbReference>
<feature type="region of interest" description="Disordered" evidence="3">
    <location>
        <begin position="689"/>
        <end position="709"/>
    </location>
</feature>
<dbReference type="PANTHER" id="PTHR42648:SF21">
    <property type="entry name" value="CYSTEINE-RICH RLK (RECEPTOR-LIKE PROTEIN KINASE) 8"/>
    <property type="match status" value="1"/>
</dbReference>
<dbReference type="AlphaFoldDB" id="A0A7H4LGT3"/>
<dbReference type="InterPro" id="IPR036397">
    <property type="entry name" value="RNaseH_sf"/>
</dbReference>
<dbReference type="GO" id="GO:0003676">
    <property type="term" value="F:nucleic acid binding"/>
    <property type="evidence" value="ECO:0007669"/>
    <property type="project" value="InterPro"/>
</dbReference>
<dbReference type="SMART" id="SM00343">
    <property type="entry name" value="ZnF_C2HC"/>
    <property type="match status" value="1"/>
</dbReference>
<dbReference type="InterPro" id="IPR012337">
    <property type="entry name" value="RNaseH-like_sf"/>
</dbReference>
<dbReference type="PROSITE" id="PS50158">
    <property type="entry name" value="ZF_CCHC"/>
    <property type="match status" value="1"/>
</dbReference>
<name>A0A7H4LGT3_WHEAT</name>
<organism evidence="6 7">
    <name type="scientific">Triticum aestivum</name>
    <name type="common">Wheat</name>
    <dbReference type="NCBI Taxonomy" id="4565"/>
    <lineage>
        <taxon>Eukaryota</taxon>
        <taxon>Viridiplantae</taxon>
        <taxon>Streptophyta</taxon>
        <taxon>Embryophyta</taxon>
        <taxon>Tracheophyta</taxon>
        <taxon>Spermatophyta</taxon>
        <taxon>Magnoliopsida</taxon>
        <taxon>Liliopsida</taxon>
        <taxon>Poales</taxon>
        <taxon>Poaceae</taxon>
        <taxon>BOP clade</taxon>
        <taxon>Pooideae</taxon>
        <taxon>Triticodae</taxon>
        <taxon>Triticeae</taxon>
        <taxon>Triticinae</taxon>
        <taxon>Triticum</taxon>
    </lineage>
</organism>
<reference evidence="6 7" key="1">
    <citation type="submission" date="2018-05" db="EMBL/GenBank/DDBJ databases">
        <authorList>
            <person name="Thind KAUR A."/>
        </authorList>
    </citation>
    <scope>NUCLEOTIDE SEQUENCE [LARGE SCALE GENOMIC DNA]</scope>
</reference>
<evidence type="ECO:0000259" key="4">
    <source>
        <dbReference type="PROSITE" id="PS50158"/>
    </source>
</evidence>
<feature type="coiled-coil region" evidence="2">
    <location>
        <begin position="394"/>
        <end position="421"/>
    </location>
</feature>
<dbReference type="EMBL" id="LS480641">
    <property type="protein sequence ID" value="SPT17821.1"/>
    <property type="molecule type" value="Genomic_DNA"/>
</dbReference>
<keyword evidence="1" id="KW-0862">Zinc</keyword>
<dbReference type="PROSITE" id="PS50994">
    <property type="entry name" value="INTEGRASE"/>
    <property type="match status" value="1"/>
</dbReference>
<dbReference type="GO" id="GO:0015074">
    <property type="term" value="P:DNA integration"/>
    <property type="evidence" value="ECO:0007669"/>
    <property type="project" value="InterPro"/>
</dbReference>
<dbReference type="SUPFAM" id="SSF57756">
    <property type="entry name" value="Retrovirus zinc finger-like domains"/>
    <property type="match status" value="1"/>
</dbReference>
<keyword evidence="2" id="KW-0175">Coiled coil</keyword>
<feature type="domain" description="CCHC-type" evidence="4">
    <location>
        <begin position="238"/>
        <end position="253"/>
    </location>
</feature>
<protein>
    <submittedName>
        <fullName evidence="6">Uncharacterized protein</fullName>
    </submittedName>
</protein>
<dbReference type="SUPFAM" id="SSF53098">
    <property type="entry name" value="Ribonuclease H-like"/>
    <property type="match status" value="1"/>
</dbReference>
<evidence type="ECO:0000256" key="3">
    <source>
        <dbReference type="SAM" id="MobiDB-lite"/>
    </source>
</evidence>
<dbReference type="InterPro" id="IPR036875">
    <property type="entry name" value="Znf_CCHC_sf"/>
</dbReference>
<keyword evidence="1" id="KW-0863">Zinc-finger</keyword>
<keyword evidence="1" id="KW-0479">Metal-binding</keyword>
<evidence type="ECO:0000313" key="6">
    <source>
        <dbReference type="EMBL" id="SPT17821.1"/>
    </source>
</evidence>
<evidence type="ECO:0000313" key="7">
    <source>
        <dbReference type="Proteomes" id="UP000280104"/>
    </source>
</evidence>
<dbReference type="Pfam" id="PF14223">
    <property type="entry name" value="Retrotran_gag_2"/>
    <property type="match status" value="1"/>
</dbReference>
<dbReference type="Gene3D" id="3.30.420.10">
    <property type="entry name" value="Ribonuclease H-like superfamily/Ribonuclease H"/>
    <property type="match status" value="1"/>
</dbReference>
<evidence type="ECO:0000256" key="1">
    <source>
        <dbReference type="PROSITE-ProRule" id="PRU00047"/>
    </source>
</evidence>
<dbReference type="InterPro" id="IPR001584">
    <property type="entry name" value="Integrase_cat-core"/>
</dbReference>
<proteinExistence type="predicted"/>
<accession>A0A7H4LGT3</accession>
<dbReference type="InterPro" id="IPR039537">
    <property type="entry name" value="Retrotran_Ty1/copia-like"/>
</dbReference>
<sequence length="758" mass="85664">MSTAGIIKVSDACPVFDGTDYPYWKNKMRMHLEAIDVDLWYVVKNSVPKTGEGVTPADVKKFIQLDSTAKNIICGHLTKGQYGRVSALETSKLVWDWLSKVNEGVSTQRDSRISVLRNLFNCFKRNDNENVQLTFDRLTNITNELHALGATEITKHEIIKTLLRSLDSPFDTLALMIQERPNFKTLDPSDDPEDIGKELAMLVKKFQKFTKKKGFRKSSRSSSRNDEASTHDHKKRTCHKCKNPGHYISECPQWDNENKKKKKSKEYDSDDKKKKKSSKSSSKYSSHKKSSSGKARAFLGKVMDSEEESASEEVEVESEEESDSGVASLALATAYVAKSIFNTEDNDSITNADANDKDDSAPTYCFMARGAKYEELESRHETLSTSHEKLSYDYLQRKQELEKLRVAHEDLQKENESLRAQQISPAQEGFEPPCLKCLEHNNATSIAECSTAATVTISSTADVVTNPSAEDTTTIADENARYTWVHIILYKNEVQDVFRRFANRAMTNYGIKIKHIRSDNGTEFKNTGLDTYLDTLGITHGFSAPYTPQQNGIVERKNITLIEMLLKNTSYELLTGKKPNVSYFRVFGARCWIKDPHHTSKFAPKAHEGFMLGYRKDSHSYKVFNLFHYKVVETVYVRFNETNGSQREHLPNVLDEVPPSESIKLMGTGEIIPSEAQAEEELIISAPSQPEDNAQPEANTQNEDNDQQEQNLHPVHPRVANEVQIEKIFDSINAPGPLTRSRATQLANFCGHFAFVSI</sequence>
<feature type="compositionally biased region" description="Basic residues" evidence="3">
    <location>
        <begin position="232"/>
        <end position="243"/>
    </location>
</feature>
<feature type="compositionally biased region" description="Polar residues" evidence="3">
    <location>
        <begin position="689"/>
        <end position="698"/>
    </location>
</feature>
<feature type="domain" description="Integrase catalytic" evidence="5">
    <location>
        <begin position="450"/>
        <end position="612"/>
    </location>
</feature>
<evidence type="ECO:0000256" key="2">
    <source>
        <dbReference type="SAM" id="Coils"/>
    </source>
</evidence>